<dbReference type="CDD" id="cd00130">
    <property type="entry name" value="PAS"/>
    <property type="match status" value="1"/>
</dbReference>
<dbReference type="EC" id="2.7.13.3" evidence="2"/>
<dbReference type="FunFam" id="3.30.565.10:FF:000006">
    <property type="entry name" value="Sensor histidine kinase WalK"/>
    <property type="match status" value="1"/>
</dbReference>
<dbReference type="CDD" id="cd16921">
    <property type="entry name" value="HATPase_FilI-like"/>
    <property type="match status" value="1"/>
</dbReference>
<dbReference type="InterPro" id="IPR004358">
    <property type="entry name" value="Sig_transdc_His_kin-like_C"/>
</dbReference>
<accession>A0A7C5AL33</accession>
<dbReference type="SUPFAM" id="SSF47384">
    <property type="entry name" value="Homodimeric domain of signal transducing histidine kinase"/>
    <property type="match status" value="1"/>
</dbReference>
<feature type="coiled-coil region" evidence="6">
    <location>
        <begin position="1"/>
        <end position="38"/>
    </location>
</feature>
<dbReference type="InterPro" id="IPR003661">
    <property type="entry name" value="HisK_dim/P_dom"/>
</dbReference>
<evidence type="ECO:0000256" key="2">
    <source>
        <dbReference type="ARBA" id="ARBA00012438"/>
    </source>
</evidence>
<dbReference type="PANTHER" id="PTHR43304">
    <property type="entry name" value="PHYTOCHROME-LIKE PROTEIN CPH1"/>
    <property type="match status" value="1"/>
</dbReference>
<reference evidence="9" key="1">
    <citation type="journal article" date="2020" name="mSystems">
        <title>Genome- and Community-Level Interaction Insights into Carbon Utilization and Element Cycling Functions of Hydrothermarchaeota in Hydrothermal Sediment.</title>
        <authorList>
            <person name="Zhou Z."/>
            <person name="Liu Y."/>
            <person name="Xu W."/>
            <person name="Pan J."/>
            <person name="Luo Z.H."/>
            <person name="Li M."/>
        </authorList>
    </citation>
    <scope>NUCLEOTIDE SEQUENCE [LARGE SCALE GENOMIC DNA]</scope>
    <source>
        <strain evidence="9">SpSt-853</strain>
    </source>
</reference>
<keyword evidence="5" id="KW-0418">Kinase</keyword>
<feature type="domain" description="Histidine kinase" evidence="7">
    <location>
        <begin position="226"/>
        <end position="439"/>
    </location>
</feature>
<dbReference type="GO" id="GO:0000155">
    <property type="term" value="F:phosphorelay sensor kinase activity"/>
    <property type="evidence" value="ECO:0007669"/>
    <property type="project" value="InterPro"/>
</dbReference>
<feature type="coiled-coil region" evidence="6">
    <location>
        <begin position="154"/>
        <end position="219"/>
    </location>
</feature>
<evidence type="ECO:0000259" key="7">
    <source>
        <dbReference type="PROSITE" id="PS50109"/>
    </source>
</evidence>
<evidence type="ECO:0000256" key="3">
    <source>
        <dbReference type="ARBA" id="ARBA00022553"/>
    </source>
</evidence>
<dbReference type="InterPro" id="IPR036890">
    <property type="entry name" value="HATPase_C_sf"/>
</dbReference>
<dbReference type="InterPro" id="IPR003594">
    <property type="entry name" value="HATPase_dom"/>
</dbReference>
<feature type="domain" description="PAS" evidence="8">
    <location>
        <begin position="42"/>
        <end position="92"/>
    </location>
</feature>
<dbReference type="NCBIfam" id="TIGR00229">
    <property type="entry name" value="sensory_box"/>
    <property type="match status" value="1"/>
</dbReference>
<dbReference type="InterPro" id="IPR036097">
    <property type="entry name" value="HisK_dim/P_sf"/>
</dbReference>
<protein>
    <recommendedName>
        <fullName evidence="2">histidine kinase</fullName>
        <ecNumber evidence="2">2.7.13.3</ecNumber>
    </recommendedName>
</protein>
<evidence type="ECO:0000256" key="4">
    <source>
        <dbReference type="ARBA" id="ARBA00022679"/>
    </source>
</evidence>
<evidence type="ECO:0000256" key="5">
    <source>
        <dbReference type="ARBA" id="ARBA00022777"/>
    </source>
</evidence>
<dbReference type="Gene3D" id="3.30.565.10">
    <property type="entry name" value="Histidine kinase-like ATPase, C-terminal domain"/>
    <property type="match status" value="1"/>
</dbReference>
<keyword evidence="6" id="KW-0175">Coiled coil</keyword>
<sequence length="448" mass="51959">MREEGKSREELLAEMQELQRNLSQLQAAEAKREQVQETLQKSLAFVQDILDTVRESLVVLDADLKVVYANPAFYRTFKVTPQETEGRFIYDLGNRQWDIPRLRQLLEEIIPQNTFLDNFEVEHDFPIIGPKIMLLNARRIPGRETRPEMILLAIEDITERKKAENALRKAYEELEKRVEERTRELAVANRELQREIEERKQAEELLRQKALELARSNAELEQFAYLVSHDLQEPLHVAAGFLQLLSRRYKDTLDPKAQEFVDRALDSLGRLEQKIKDILEYSRVTTRGKEFEQVDANAVLEQVLKDLNLVIKEKKAEITYDRLPVVMADPSQLDRVFQNLIGNALKFCGDKPPRVHIGAKRTDGEWLFFVQDQGIGIDPKYHERIFFMFERLHPRDKYPGSGIGLAICKKIVERHGGRIWVESAPGRGSTFYFTIPVRPGLEAPAESQ</sequence>
<evidence type="ECO:0000256" key="1">
    <source>
        <dbReference type="ARBA" id="ARBA00000085"/>
    </source>
</evidence>
<dbReference type="InterPro" id="IPR052162">
    <property type="entry name" value="Sensor_kinase/Photoreceptor"/>
</dbReference>
<dbReference type="CDD" id="cd00082">
    <property type="entry name" value="HisKA"/>
    <property type="match status" value="1"/>
</dbReference>
<dbReference type="SMART" id="SM00091">
    <property type="entry name" value="PAS"/>
    <property type="match status" value="1"/>
</dbReference>
<name>A0A7C5AL33_9BACT</name>
<dbReference type="InterPro" id="IPR035965">
    <property type="entry name" value="PAS-like_dom_sf"/>
</dbReference>
<dbReference type="AlphaFoldDB" id="A0A7C5AL33"/>
<dbReference type="PRINTS" id="PR00344">
    <property type="entry name" value="BCTRLSENSOR"/>
</dbReference>
<dbReference type="PANTHER" id="PTHR43304:SF1">
    <property type="entry name" value="PAC DOMAIN-CONTAINING PROTEIN"/>
    <property type="match status" value="1"/>
</dbReference>
<dbReference type="Pfam" id="PF02518">
    <property type="entry name" value="HATPase_c"/>
    <property type="match status" value="1"/>
</dbReference>
<gene>
    <name evidence="9" type="ORF">ENW48_04110</name>
</gene>
<dbReference type="InterPro" id="IPR013656">
    <property type="entry name" value="PAS_4"/>
</dbReference>
<dbReference type="SMART" id="SM00387">
    <property type="entry name" value="HATPase_c"/>
    <property type="match status" value="1"/>
</dbReference>
<dbReference type="InterPro" id="IPR005467">
    <property type="entry name" value="His_kinase_dom"/>
</dbReference>
<evidence type="ECO:0000259" key="8">
    <source>
        <dbReference type="PROSITE" id="PS50112"/>
    </source>
</evidence>
<proteinExistence type="predicted"/>
<dbReference type="PROSITE" id="PS50112">
    <property type="entry name" value="PAS"/>
    <property type="match status" value="1"/>
</dbReference>
<dbReference type="Gene3D" id="1.10.287.130">
    <property type="match status" value="1"/>
</dbReference>
<keyword evidence="3" id="KW-0597">Phosphoprotein</keyword>
<dbReference type="Pfam" id="PF08448">
    <property type="entry name" value="PAS_4"/>
    <property type="match status" value="1"/>
</dbReference>
<dbReference type="PROSITE" id="PS50109">
    <property type="entry name" value="HIS_KIN"/>
    <property type="match status" value="1"/>
</dbReference>
<dbReference type="SMART" id="SM00388">
    <property type="entry name" value="HisKA"/>
    <property type="match status" value="1"/>
</dbReference>
<dbReference type="Pfam" id="PF00512">
    <property type="entry name" value="HisKA"/>
    <property type="match status" value="1"/>
</dbReference>
<evidence type="ECO:0000256" key="6">
    <source>
        <dbReference type="SAM" id="Coils"/>
    </source>
</evidence>
<evidence type="ECO:0000313" key="9">
    <source>
        <dbReference type="EMBL" id="HGZ11386.1"/>
    </source>
</evidence>
<dbReference type="Gene3D" id="3.30.450.20">
    <property type="entry name" value="PAS domain"/>
    <property type="match status" value="1"/>
</dbReference>
<comment type="caution">
    <text evidence="9">The sequence shown here is derived from an EMBL/GenBank/DDBJ whole genome shotgun (WGS) entry which is preliminary data.</text>
</comment>
<keyword evidence="4" id="KW-0808">Transferase</keyword>
<dbReference type="SUPFAM" id="SSF55785">
    <property type="entry name" value="PYP-like sensor domain (PAS domain)"/>
    <property type="match status" value="1"/>
</dbReference>
<dbReference type="EMBL" id="DTKJ01000028">
    <property type="protein sequence ID" value="HGZ11386.1"/>
    <property type="molecule type" value="Genomic_DNA"/>
</dbReference>
<organism evidence="9">
    <name type="scientific">Desulfobacca acetoxidans</name>
    <dbReference type="NCBI Taxonomy" id="60893"/>
    <lineage>
        <taxon>Bacteria</taxon>
        <taxon>Pseudomonadati</taxon>
        <taxon>Thermodesulfobacteriota</taxon>
        <taxon>Desulfobaccia</taxon>
        <taxon>Desulfobaccales</taxon>
        <taxon>Desulfobaccaceae</taxon>
        <taxon>Desulfobacca</taxon>
    </lineage>
</organism>
<dbReference type="SUPFAM" id="SSF55874">
    <property type="entry name" value="ATPase domain of HSP90 chaperone/DNA topoisomerase II/histidine kinase"/>
    <property type="match status" value="1"/>
</dbReference>
<comment type="catalytic activity">
    <reaction evidence="1">
        <text>ATP + protein L-histidine = ADP + protein N-phospho-L-histidine.</text>
        <dbReference type="EC" id="2.7.13.3"/>
    </reaction>
</comment>
<dbReference type="InterPro" id="IPR000014">
    <property type="entry name" value="PAS"/>
</dbReference>